<dbReference type="EMBL" id="BIFR01000001">
    <property type="protein sequence ID" value="GCE11672.1"/>
    <property type="molecule type" value="Genomic_DNA"/>
</dbReference>
<dbReference type="PANTHER" id="PTHR32309">
    <property type="entry name" value="TYROSINE-PROTEIN KINASE"/>
    <property type="match status" value="1"/>
</dbReference>
<dbReference type="GO" id="GO:0016301">
    <property type="term" value="F:kinase activity"/>
    <property type="evidence" value="ECO:0007669"/>
    <property type="project" value="UniProtKB-KW"/>
</dbReference>
<dbReference type="Proteomes" id="UP000287352">
    <property type="component" value="Unassembled WGS sequence"/>
</dbReference>
<reference evidence="2" key="1">
    <citation type="submission" date="2018-12" db="EMBL/GenBank/DDBJ databases">
        <title>Tengunoibacter tsumagoiensis gen. nov., sp. nov., Dictyobacter kobayashii sp. nov., D. alpinus sp. nov., and D. joshuensis sp. nov. and description of Dictyobacteraceae fam. nov. within the order Ktedonobacterales isolated from Tengu-no-mugimeshi.</title>
        <authorList>
            <person name="Wang C.M."/>
            <person name="Zheng Y."/>
            <person name="Sakai Y."/>
            <person name="Toyoda A."/>
            <person name="Minakuchi Y."/>
            <person name="Abe K."/>
            <person name="Yokota A."/>
            <person name="Yabe S."/>
        </authorList>
    </citation>
    <scope>NUCLEOTIDE SEQUENCE [LARGE SCALE GENOMIC DNA]</scope>
    <source>
        <strain evidence="2">Uno3</strain>
    </source>
</reference>
<keyword evidence="2" id="KW-1185">Reference proteome</keyword>
<protein>
    <submittedName>
        <fullName evidence="1">Tyrosine-protein kinase CpsD</fullName>
    </submittedName>
</protein>
<dbReference type="InterPro" id="IPR050445">
    <property type="entry name" value="Bact_polysacc_biosynth/exp"/>
</dbReference>
<dbReference type="Gene3D" id="3.40.50.300">
    <property type="entry name" value="P-loop containing nucleotide triphosphate hydrolases"/>
    <property type="match status" value="1"/>
</dbReference>
<keyword evidence="1" id="KW-0418">Kinase</keyword>
<keyword evidence="1" id="KW-0808">Transferase</keyword>
<dbReference type="RefSeq" id="WP_126579357.1">
    <property type="nucleotide sequence ID" value="NZ_BIFR01000001.1"/>
</dbReference>
<dbReference type="AlphaFoldDB" id="A0A401ZXV9"/>
<dbReference type="InterPro" id="IPR027417">
    <property type="entry name" value="P-loop_NTPase"/>
</dbReference>
<evidence type="ECO:0000313" key="2">
    <source>
        <dbReference type="Proteomes" id="UP000287352"/>
    </source>
</evidence>
<proteinExistence type="predicted"/>
<evidence type="ECO:0000313" key="1">
    <source>
        <dbReference type="EMBL" id="GCE11672.1"/>
    </source>
</evidence>
<organism evidence="1 2">
    <name type="scientific">Tengunoibacter tsumagoiensis</name>
    <dbReference type="NCBI Taxonomy" id="2014871"/>
    <lineage>
        <taxon>Bacteria</taxon>
        <taxon>Bacillati</taxon>
        <taxon>Chloroflexota</taxon>
        <taxon>Ktedonobacteria</taxon>
        <taxon>Ktedonobacterales</taxon>
        <taxon>Dictyobacteraceae</taxon>
        <taxon>Tengunoibacter</taxon>
    </lineage>
</organism>
<dbReference type="PANTHER" id="PTHR32309:SF31">
    <property type="entry name" value="CAPSULAR EXOPOLYSACCHARIDE FAMILY"/>
    <property type="match status" value="1"/>
</dbReference>
<name>A0A401ZXV9_9CHLR</name>
<dbReference type="SUPFAM" id="SSF52540">
    <property type="entry name" value="P-loop containing nucleoside triphosphate hydrolases"/>
    <property type="match status" value="1"/>
</dbReference>
<sequence length="232" mass="24887">MRKQTPEPVALLTDYAATTAYSTAFATAFANIRFNWDQEQHQQLSLLLTTPTDYTQRATAVANIAIAAAQTGTPTLLVDADFTTACLPQSFGLATTAGLSDLLQIDDLTANQTQIQISQAITKTSIPHLFLLGAGSGTQPLYETSRLLTATFSQLLPGLRHFLATTTTQPGLIIFNSAPVLTQIDAATISACVDQTFLLLASGQTTRKQSRLAREQLERAHAHLTGVILLDA</sequence>
<dbReference type="OrthoDB" id="9794577at2"/>
<accession>A0A401ZXV9</accession>
<comment type="caution">
    <text evidence="1">The sequence shown here is derived from an EMBL/GenBank/DDBJ whole genome shotgun (WGS) entry which is preliminary data.</text>
</comment>
<gene>
    <name evidence="1" type="primary">cpsD</name>
    <name evidence="1" type="ORF">KTT_15310</name>
</gene>